<dbReference type="InterPro" id="IPR029787">
    <property type="entry name" value="Nucleotide_cyclase"/>
</dbReference>
<dbReference type="PROSITE" id="PS50883">
    <property type="entry name" value="EAL"/>
    <property type="match status" value="1"/>
</dbReference>
<evidence type="ECO:0000313" key="6">
    <source>
        <dbReference type="Proteomes" id="UP000325684"/>
    </source>
</evidence>
<dbReference type="Pfam" id="PF08448">
    <property type="entry name" value="PAS_4"/>
    <property type="match status" value="1"/>
</dbReference>
<feature type="domain" description="PAC" evidence="2">
    <location>
        <begin position="69"/>
        <end position="125"/>
    </location>
</feature>
<feature type="domain" description="PAC" evidence="2">
    <location>
        <begin position="331"/>
        <end position="383"/>
    </location>
</feature>
<dbReference type="SMART" id="SM00052">
    <property type="entry name" value="EAL"/>
    <property type="match status" value="1"/>
</dbReference>
<evidence type="ECO:0000259" key="3">
    <source>
        <dbReference type="PROSITE" id="PS50883"/>
    </source>
</evidence>
<dbReference type="Gene3D" id="3.30.450.20">
    <property type="entry name" value="PAS domain"/>
    <property type="match status" value="3"/>
</dbReference>
<feature type="domain" description="PAC" evidence="2">
    <location>
        <begin position="200"/>
        <end position="252"/>
    </location>
</feature>
<dbReference type="SMART" id="SM00086">
    <property type="entry name" value="PAC"/>
    <property type="match status" value="3"/>
</dbReference>
<feature type="domain" description="PAS" evidence="1">
    <location>
        <begin position="253"/>
        <end position="326"/>
    </location>
</feature>
<feature type="domain" description="PAS" evidence="1">
    <location>
        <begin position="126"/>
        <end position="181"/>
    </location>
</feature>
<dbReference type="Gene3D" id="3.20.20.450">
    <property type="entry name" value="EAL domain"/>
    <property type="match status" value="1"/>
</dbReference>
<dbReference type="NCBIfam" id="TIGR00229">
    <property type="entry name" value="sensory_box"/>
    <property type="match status" value="3"/>
</dbReference>
<dbReference type="InterPro" id="IPR035919">
    <property type="entry name" value="EAL_sf"/>
</dbReference>
<reference evidence="5 6" key="1">
    <citation type="journal article" date="2019" name="Microorganisms">
        <title>Genome Insights into the Novel Species Microvirga brassicacearum, a Rapeseed Endophyte with Biotechnological Potential.</title>
        <authorList>
            <person name="Jimenez-Gomez A."/>
            <person name="Saati-Santamaria Z."/>
            <person name="Igual J.M."/>
            <person name="Rivas R."/>
            <person name="Mateos P.F."/>
            <person name="Garcia-Fraile P."/>
        </authorList>
    </citation>
    <scope>NUCLEOTIDE SEQUENCE [LARGE SCALE GENOMIC DNA]</scope>
    <source>
        <strain evidence="5 6">CDVBN77</strain>
    </source>
</reference>
<gene>
    <name evidence="5" type="ORF">FEZ63_13655</name>
</gene>
<dbReference type="GO" id="GO:0003824">
    <property type="term" value="F:catalytic activity"/>
    <property type="evidence" value="ECO:0007669"/>
    <property type="project" value="UniProtKB-ARBA"/>
</dbReference>
<feature type="domain" description="EAL" evidence="3">
    <location>
        <begin position="560"/>
        <end position="812"/>
    </location>
</feature>
<dbReference type="PROSITE" id="PS50113">
    <property type="entry name" value="PAC"/>
    <property type="match status" value="3"/>
</dbReference>
<dbReference type="InterPro" id="IPR001633">
    <property type="entry name" value="EAL_dom"/>
</dbReference>
<protein>
    <submittedName>
        <fullName evidence="5">EAL domain-containing protein</fullName>
    </submittedName>
</protein>
<dbReference type="Pfam" id="PF00990">
    <property type="entry name" value="GGDEF"/>
    <property type="match status" value="1"/>
</dbReference>
<dbReference type="PROSITE" id="PS50112">
    <property type="entry name" value="PAS"/>
    <property type="match status" value="2"/>
</dbReference>
<dbReference type="InterPro" id="IPR013656">
    <property type="entry name" value="PAS_4"/>
</dbReference>
<dbReference type="Pfam" id="PF08447">
    <property type="entry name" value="PAS_3"/>
    <property type="match status" value="1"/>
</dbReference>
<accession>A0A5N3P9K1</accession>
<evidence type="ECO:0000313" key="5">
    <source>
        <dbReference type="EMBL" id="KAB0266410.1"/>
    </source>
</evidence>
<dbReference type="InterPro" id="IPR052155">
    <property type="entry name" value="Biofilm_reg_signaling"/>
</dbReference>
<evidence type="ECO:0000259" key="2">
    <source>
        <dbReference type="PROSITE" id="PS50113"/>
    </source>
</evidence>
<dbReference type="InterPro" id="IPR013767">
    <property type="entry name" value="PAS_fold"/>
</dbReference>
<name>A0A5N3P9K1_9HYPH</name>
<dbReference type="InterPro" id="IPR000014">
    <property type="entry name" value="PAS"/>
</dbReference>
<dbReference type="Proteomes" id="UP000325684">
    <property type="component" value="Unassembled WGS sequence"/>
</dbReference>
<dbReference type="PROSITE" id="PS50887">
    <property type="entry name" value="GGDEF"/>
    <property type="match status" value="1"/>
</dbReference>
<dbReference type="InterPro" id="IPR001610">
    <property type="entry name" value="PAC"/>
</dbReference>
<feature type="domain" description="GGDEF" evidence="4">
    <location>
        <begin position="415"/>
        <end position="551"/>
    </location>
</feature>
<dbReference type="SMART" id="SM00091">
    <property type="entry name" value="PAS"/>
    <property type="match status" value="3"/>
</dbReference>
<dbReference type="EMBL" id="VCMV01000021">
    <property type="protein sequence ID" value="KAB0266410.1"/>
    <property type="molecule type" value="Genomic_DNA"/>
</dbReference>
<organism evidence="5 6">
    <name type="scientific">Microvirga brassicacearum</name>
    <dbReference type="NCBI Taxonomy" id="2580413"/>
    <lineage>
        <taxon>Bacteria</taxon>
        <taxon>Pseudomonadati</taxon>
        <taxon>Pseudomonadota</taxon>
        <taxon>Alphaproteobacteria</taxon>
        <taxon>Hyphomicrobiales</taxon>
        <taxon>Methylobacteriaceae</taxon>
        <taxon>Microvirga</taxon>
    </lineage>
</organism>
<dbReference type="GO" id="GO:0006355">
    <property type="term" value="P:regulation of DNA-templated transcription"/>
    <property type="evidence" value="ECO:0007669"/>
    <property type="project" value="InterPro"/>
</dbReference>
<dbReference type="Gene3D" id="3.30.70.270">
    <property type="match status" value="1"/>
</dbReference>
<dbReference type="CDD" id="cd01948">
    <property type="entry name" value="EAL"/>
    <property type="match status" value="1"/>
</dbReference>
<dbReference type="FunFam" id="3.30.70.270:FF:000001">
    <property type="entry name" value="Diguanylate cyclase domain protein"/>
    <property type="match status" value="1"/>
</dbReference>
<dbReference type="CDD" id="cd01949">
    <property type="entry name" value="GGDEF"/>
    <property type="match status" value="1"/>
</dbReference>
<dbReference type="InterPro" id="IPR043128">
    <property type="entry name" value="Rev_trsase/Diguanyl_cyclase"/>
</dbReference>
<dbReference type="OrthoDB" id="9814202at2"/>
<dbReference type="InterPro" id="IPR013655">
    <property type="entry name" value="PAS_fold_3"/>
</dbReference>
<evidence type="ECO:0000259" key="4">
    <source>
        <dbReference type="PROSITE" id="PS50887"/>
    </source>
</evidence>
<dbReference type="SMART" id="SM00267">
    <property type="entry name" value="GGDEF"/>
    <property type="match status" value="1"/>
</dbReference>
<dbReference type="SUPFAM" id="SSF55785">
    <property type="entry name" value="PYP-like sensor domain (PAS domain)"/>
    <property type="match status" value="3"/>
</dbReference>
<dbReference type="Pfam" id="PF00989">
    <property type="entry name" value="PAS"/>
    <property type="match status" value="1"/>
</dbReference>
<proteinExistence type="predicted"/>
<sequence>MPDGIGFSVLNNVPALMAYADRNERYRFNNNTYREWYGVEPEAIFGKTIRAVVGEANYARLDGYIQRVLAGEAIIYEEELKTVGRPRYVQGSYSPDFAPDGSVRGFFILVLDISERRALELRLTESEARFSGAFQSAAIGMAIVSPEGRYLQVNAALCRMLGYTADEFRAMSFQDITHPDDLAGDLALSDATLDGRWSIYSVEKRYRHKNGSDVSTVLSVSLVRDEAGVPLYFVSQVQDITDRKLAEERLFREHELSEVTLRSIGDAVITTDVTGRITYLNPVAETLTGWSLDEGCGKNIDEVYRAISYDQGGLVLNPVTIAMEEDRVVWLGTNTTLRQRHGGEVPVEDSAAPIRDRSGAVVGAVLVFHDVTQQRALASQMAHMAHHDALTDLPNRTLFRDRLEQAVSQAQRTGGELAVLFGDLDRFKHVNDTLGHAVGDQVMVEAANRLKHCIGEGNTVSRWAGDEFGILLPRADTSATTVNDLAERIVSALAEPIHVEGYPDPVEIGISLGISLYPLDASDSDALMQSADVALYDVKRNGRGSYQFFSEAMNEGARERVGMEAILRQAIRNENLELQYQPRVRLSSGHVTSLEALVRLRHGGEQISPTRFIRIAEESGLISLVGHWVIESVCRQLRAWSGTGLRNLRVSINVSPMQARREDFSATLLAATRRHGICPSQIELEITESTLVEPKQRITANLSKLREAGFTVALDDFGTGYSSLSYLNRLPIDTLKIDRTFVTDSGSLEGGAVVAAIVALGKALGKGIVAEGVETQEQLDWLRTIGCDEVQGFLFAPPLEVRDLEGVLRAGGLLPRDT</sequence>
<dbReference type="AlphaFoldDB" id="A0A5N3P9K1"/>
<comment type="caution">
    <text evidence="5">The sequence shown here is derived from an EMBL/GenBank/DDBJ whole genome shotgun (WGS) entry which is preliminary data.</text>
</comment>
<dbReference type="PANTHER" id="PTHR44757:SF4">
    <property type="entry name" value="DIGUANYLATE CYCLASE DGCE-RELATED"/>
    <property type="match status" value="1"/>
</dbReference>
<dbReference type="InterPro" id="IPR000700">
    <property type="entry name" value="PAS-assoc_C"/>
</dbReference>
<dbReference type="RefSeq" id="WP_150945349.1">
    <property type="nucleotide sequence ID" value="NZ_VCMV01000021.1"/>
</dbReference>
<dbReference type="Pfam" id="PF00563">
    <property type="entry name" value="EAL"/>
    <property type="match status" value="1"/>
</dbReference>
<dbReference type="SUPFAM" id="SSF55073">
    <property type="entry name" value="Nucleotide cyclase"/>
    <property type="match status" value="1"/>
</dbReference>
<evidence type="ECO:0000259" key="1">
    <source>
        <dbReference type="PROSITE" id="PS50112"/>
    </source>
</evidence>
<dbReference type="NCBIfam" id="TIGR00254">
    <property type="entry name" value="GGDEF"/>
    <property type="match status" value="1"/>
</dbReference>
<keyword evidence="6" id="KW-1185">Reference proteome</keyword>
<dbReference type="SUPFAM" id="SSF141868">
    <property type="entry name" value="EAL domain-like"/>
    <property type="match status" value="1"/>
</dbReference>
<dbReference type="PANTHER" id="PTHR44757">
    <property type="entry name" value="DIGUANYLATE CYCLASE DGCP"/>
    <property type="match status" value="1"/>
</dbReference>
<dbReference type="InterPro" id="IPR035965">
    <property type="entry name" value="PAS-like_dom_sf"/>
</dbReference>
<dbReference type="InterPro" id="IPR000160">
    <property type="entry name" value="GGDEF_dom"/>
</dbReference>
<dbReference type="CDD" id="cd00130">
    <property type="entry name" value="PAS"/>
    <property type="match status" value="2"/>
</dbReference>